<dbReference type="InterPro" id="IPR036188">
    <property type="entry name" value="FAD/NAD-bd_sf"/>
</dbReference>
<evidence type="ECO:0000256" key="3">
    <source>
        <dbReference type="SAM" id="SignalP"/>
    </source>
</evidence>
<accession>A0A0C9R5U8</accession>
<dbReference type="Gene3D" id="3.30.560.10">
    <property type="entry name" value="Glucose Oxidase, domain 3"/>
    <property type="match status" value="1"/>
</dbReference>
<keyword evidence="3" id="KW-0732">Signal</keyword>
<evidence type="ECO:0000259" key="4">
    <source>
        <dbReference type="PROSITE" id="PS00624"/>
    </source>
</evidence>
<dbReference type="Pfam" id="PF05199">
    <property type="entry name" value="GMC_oxred_C"/>
    <property type="match status" value="1"/>
</dbReference>
<dbReference type="PROSITE" id="PS00624">
    <property type="entry name" value="GMC_OXRED_2"/>
    <property type="match status" value="1"/>
</dbReference>
<accession>A0A9R1TUS4</accession>
<dbReference type="EMBL" id="GBYB01011669">
    <property type="protein sequence ID" value="JAG81436.1"/>
    <property type="molecule type" value="Transcribed_RNA"/>
</dbReference>
<keyword evidence="6" id="KW-1185">Reference proteome</keyword>
<comment type="similarity">
    <text evidence="1">Belongs to the GMC oxidoreductase family.</text>
</comment>
<evidence type="ECO:0000256" key="2">
    <source>
        <dbReference type="PIRSR" id="PIRSR000137-2"/>
    </source>
</evidence>
<dbReference type="PANTHER" id="PTHR11552:SF217">
    <property type="entry name" value="GLUCOSE DEHYDROGENASE [FAD, QUINONE]"/>
    <property type="match status" value="1"/>
</dbReference>
<dbReference type="GO" id="GO:0016614">
    <property type="term" value="F:oxidoreductase activity, acting on CH-OH group of donors"/>
    <property type="evidence" value="ECO:0007669"/>
    <property type="project" value="InterPro"/>
</dbReference>
<gene>
    <name evidence="5" type="primary">Gld_18</name>
    <name evidence="7" type="synonym">LOC105274028</name>
    <name evidence="5" type="ORF">g.24071</name>
</gene>
<dbReference type="RefSeq" id="XP_011315123.1">
    <property type="nucleotide sequence ID" value="XM_011316821.1"/>
</dbReference>
<dbReference type="Pfam" id="PF00732">
    <property type="entry name" value="GMC_oxred_N"/>
    <property type="match status" value="1"/>
</dbReference>
<organism evidence="5">
    <name type="scientific">Fopius arisanus</name>
    <dbReference type="NCBI Taxonomy" id="64838"/>
    <lineage>
        <taxon>Eukaryota</taxon>
        <taxon>Metazoa</taxon>
        <taxon>Ecdysozoa</taxon>
        <taxon>Arthropoda</taxon>
        <taxon>Hexapoda</taxon>
        <taxon>Insecta</taxon>
        <taxon>Pterygota</taxon>
        <taxon>Neoptera</taxon>
        <taxon>Endopterygota</taxon>
        <taxon>Hymenoptera</taxon>
        <taxon>Apocrita</taxon>
        <taxon>Ichneumonoidea</taxon>
        <taxon>Braconidae</taxon>
        <taxon>Opiinae</taxon>
        <taxon>Fopius</taxon>
    </lineage>
</organism>
<dbReference type="GO" id="GO:0050660">
    <property type="term" value="F:flavin adenine dinucleotide binding"/>
    <property type="evidence" value="ECO:0007669"/>
    <property type="project" value="InterPro"/>
</dbReference>
<evidence type="ECO:0000313" key="7">
    <source>
        <dbReference type="RefSeq" id="XP_011315123.1"/>
    </source>
</evidence>
<evidence type="ECO:0000256" key="1">
    <source>
        <dbReference type="ARBA" id="ARBA00010790"/>
    </source>
</evidence>
<dbReference type="InterPro" id="IPR012132">
    <property type="entry name" value="GMC_OxRdtase"/>
</dbReference>
<dbReference type="SUPFAM" id="SSF51905">
    <property type="entry name" value="FAD/NAD(P)-binding domain"/>
    <property type="match status" value="1"/>
</dbReference>
<dbReference type="SUPFAM" id="SSF54373">
    <property type="entry name" value="FAD-linked reductases, C-terminal domain"/>
    <property type="match status" value="1"/>
</dbReference>
<dbReference type="PANTHER" id="PTHR11552">
    <property type="entry name" value="GLUCOSE-METHANOL-CHOLINE GMC OXIDOREDUCTASE"/>
    <property type="match status" value="1"/>
</dbReference>
<reference evidence="5" key="1">
    <citation type="submission" date="2015-01" db="EMBL/GenBank/DDBJ databases">
        <title>Transcriptome Assembly of Fopius arisanus.</title>
        <authorList>
            <person name="Geib S."/>
        </authorList>
    </citation>
    <scope>NUCLEOTIDE SEQUENCE</scope>
</reference>
<evidence type="ECO:0000313" key="6">
    <source>
        <dbReference type="Proteomes" id="UP000694866"/>
    </source>
</evidence>
<dbReference type="OrthoDB" id="269227at2759"/>
<dbReference type="InterPro" id="IPR000172">
    <property type="entry name" value="GMC_OxRdtase_N"/>
</dbReference>
<sequence length="647" mass="72000">MAQWITPVLLVFSGAMALPPPWVPEMNSTHACDEYYSKGECSFEDTPFMHESCSSLSGFMMLLQTTMMARCDVADPCRRFETDEIEEYEAFDFIIVGAGVAGPVIARRLADHVPFWKVLLIEAGPPEPSMTAFPGFAFNAVNTSLDWSYKTEPTRPHPTACLETGGVCTWPRGKMVSGSGGMYGMMYVRGHPEVFNRWARAGNKGWSYDEIEHYFERAEDVEVPGMTSGSEKRITGENGPLKIKYYDHRPEFTEEVLKAAAELGYKTSRLAGEDSTGFMIAPMIIEDGIRGTTSRLYLRPIAHRPNLKILTHAQVTRIVKENWDGEARGVELIDRKGTRKIIRADKEIILTAGAIGSPQILLNSGIGPKKDLEELGIPVWEDLPVGHNLHNHVSYGIKMSINDTYYETITVDAVEKFLHNRTGPLTSTGLTQVTAFLESSFTTPGVPDIQVFFDGFSSKCPMLGVKDECPGGTVGSCPGRRELVARPTTAIVKTRGVLKLRSKDPLDRPLLYPNYFEDEQDLKVLLEGIRKVEEMIDTKTMKKWDLRFEETNFTACSRYHFGTDAYWECMIRTQTGPENHQAGTCKMGPSRDPTAVVDPELRVHGIPNIRVADASIYPEVPNANPTASIVMIAEKAADMIGNTWIGM</sequence>
<feature type="binding site" evidence="2">
    <location>
        <position position="315"/>
    </location>
    <ligand>
        <name>FAD</name>
        <dbReference type="ChEBI" id="CHEBI:57692"/>
    </ligand>
</feature>
<dbReference type="PIRSF" id="PIRSF000137">
    <property type="entry name" value="Alcohol_oxidase"/>
    <property type="match status" value="1"/>
</dbReference>
<proteinExistence type="inferred from homology"/>
<reference evidence="7" key="2">
    <citation type="submission" date="2025-04" db="UniProtKB">
        <authorList>
            <consortium name="RefSeq"/>
        </authorList>
    </citation>
    <scope>IDENTIFICATION</scope>
    <source>
        <strain evidence="7">USDA-PBARC FA_bdor</strain>
        <tissue evidence="7">Whole organism</tissue>
    </source>
</reference>
<dbReference type="InterPro" id="IPR007867">
    <property type="entry name" value="GMC_OxRtase_C"/>
</dbReference>
<protein>
    <submittedName>
        <fullName evidence="5">Gld_18 protein</fullName>
    </submittedName>
    <submittedName>
        <fullName evidence="7">Glucose dehydrogenase [FAD, quinone]</fullName>
    </submittedName>
</protein>
<dbReference type="Gene3D" id="3.50.50.60">
    <property type="entry name" value="FAD/NAD(P)-binding domain"/>
    <property type="match status" value="1"/>
</dbReference>
<dbReference type="KEGG" id="fas:105274028"/>
<comment type="cofactor">
    <cofactor evidence="2">
        <name>FAD</name>
        <dbReference type="ChEBI" id="CHEBI:57692"/>
    </cofactor>
</comment>
<feature type="chain" id="PRO_5044541605" evidence="3">
    <location>
        <begin position="18"/>
        <end position="647"/>
    </location>
</feature>
<evidence type="ECO:0000313" key="5">
    <source>
        <dbReference type="EMBL" id="JAG81436.1"/>
    </source>
</evidence>
<dbReference type="Proteomes" id="UP000694866">
    <property type="component" value="Unplaced"/>
</dbReference>
<keyword evidence="2" id="KW-0274">FAD</keyword>
<name>A0A0C9R5U8_9HYME</name>
<feature type="domain" description="Glucose-methanol-choline oxidoreductase N-terminal" evidence="4">
    <location>
        <begin position="353"/>
        <end position="367"/>
    </location>
</feature>
<dbReference type="AlphaFoldDB" id="A0A0C9R5U8"/>
<feature type="signal peptide" evidence="3">
    <location>
        <begin position="1"/>
        <end position="17"/>
    </location>
</feature>
<dbReference type="GeneID" id="105274028"/>
<keyword evidence="2" id="KW-0285">Flavoprotein</keyword>